<evidence type="ECO:0000256" key="5">
    <source>
        <dbReference type="ARBA" id="ARBA00038359"/>
    </source>
</evidence>
<feature type="compositionally biased region" description="Basic and acidic residues" evidence="6">
    <location>
        <begin position="375"/>
        <end position="389"/>
    </location>
</feature>
<dbReference type="InterPro" id="IPR049326">
    <property type="entry name" value="Rhodopsin_dom_fungi"/>
</dbReference>
<feature type="transmembrane region" description="Helical" evidence="7">
    <location>
        <begin position="27"/>
        <end position="47"/>
    </location>
</feature>
<dbReference type="InterPro" id="IPR052337">
    <property type="entry name" value="SAT4-like"/>
</dbReference>
<dbReference type="Proteomes" id="UP000472372">
    <property type="component" value="Chromosome 5"/>
</dbReference>
<feature type="region of interest" description="Disordered" evidence="6">
    <location>
        <begin position="451"/>
        <end position="471"/>
    </location>
</feature>
<proteinExistence type="inferred from homology"/>
<evidence type="ECO:0000256" key="7">
    <source>
        <dbReference type="SAM" id="Phobius"/>
    </source>
</evidence>
<feature type="transmembrane region" description="Helical" evidence="7">
    <location>
        <begin position="59"/>
        <end position="80"/>
    </location>
</feature>
<feature type="compositionally biased region" description="Low complexity" evidence="6">
    <location>
        <begin position="493"/>
        <end position="507"/>
    </location>
</feature>
<evidence type="ECO:0000256" key="4">
    <source>
        <dbReference type="ARBA" id="ARBA00023136"/>
    </source>
</evidence>
<keyword evidence="3 7" id="KW-1133">Transmembrane helix</keyword>
<dbReference type="EMBL" id="HG992981">
    <property type="protein sequence ID" value="CAE7179811.1"/>
    <property type="molecule type" value="Genomic_DNA"/>
</dbReference>
<evidence type="ECO:0000256" key="6">
    <source>
        <dbReference type="SAM" id="MobiDB-lite"/>
    </source>
</evidence>
<feature type="compositionally biased region" description="Polar residues" evidence="6">
    <location>
        <begin position="516"/>
        <end position="526"/>
    </location>
</feature>
<evidence type="ECO:0000313" key="9">
    <source>
        <dbReference type="EMBL" id="CAE7179811.1"/>
    </source>
</evidence>
<dbReference type="PANTHER" id="PTHR33048">
    <property type="entry name" value="PTH11-LIKE INTEGRAL MEMBRANE PROTEIN (AFU_ORTHOLOGUE AFUA_5G11245)"/>
    <property type="match status" value="1"/>
</dbReference>
<evidence type="ECO:0000313" key="10">
    <source>
        <dbReference type="Proteomes" id="UP000472372"/>
    </source>
</evidence>
<evidence type="ECO:0000256" key="3">
    <source>
        <dbReference type="ARBA" id="ARBA00022989"/>
    </source>
</evidence>
<comment type="similarity">
    <text evidence="5">Belongs to the SAT4 family.</text>
</comment>
<keyword evidence="4 7" id="KW-0472">Membrane</keyword>
<feature type="region of interest" description="Disordered" evidence="6">
    <location>
        <begin position="289"/>
        <end position="313"/>
    </location>
</feature>
<dbReference type="PANTHER" id="PTHR33048:SF19">
    <property type="entry name" value="MEMBRANE PROTEIN PTH11-LIKE, PUTATIVE (AFU_ORTHOLOGUE AFUA_1G14080)-RELATED"/>
    <property type="match status" value="1"/>
</dbReference>
<keyword evidence="2 7" id="KW-0812">Transmembrane</keyword>
<evidence type="ECO:0000256" key="1">
    <source>
        <dbReference type="ARBA" id="ARBA00004141"/>
    </source>
</evidence>
<accession>A0A6S6W5D3</accession>
<feature type="region of interest" description="Disordered" evidence="6">
    <location>
        <begin position="484"/>
        <end position="570"/>
    </location>
</feature>
<feature type="region of interest" description="Disordered" evidence="6">
    <location>
        <begin position="360"/>
        <end position="395"/>
    </location>
</feature>
<feature type="transmembrane region" description="Helical" evidence="7">
    <location>
        <begin position="259"/>
        <end position="280"/>
    </location>
</feature>
<feature type="compositionally biased region" description="Basic and acidic residues" evidence="6">
    <location>
        <begin position="298"/>
        <end position="309"/>
    </location>
</feature>
<gene>
    <name evidence="9" type="ORF">PTTW11_06654</name>
</gene>
<dbReference type="AlphaFoldDB" id="A0A6S6W5D3"/>
<name>A0A6S6W5D3_9PLEO</name>
<dbReference type="GO" id="GO:0016020">
    <property type="term" value="C:membrane"/>
    <property type="evidence" value="ECO:0007669"/>
    <property type="project" value="UniProtKB-SubCell"/>
</dbReference>
<feature type="transmembrane region" description="Helical" evidence="7">
    <location>
        <begin position="190"/>
        <end position="213"/>
    </location>
</feature>
<protein>
    <recommendedName>
        <fullName evidence="8">Rhodopsin domain-containing protein</fullName>
    </recommendedName>
</protein>
<feature type="transmembrane region" description="Helical" evidence="7">
    <location>
        <begin position="149"/>
        <end position="170"/>
    </location>
</feature>
<organism evidence="9 10">
    <name type="scientific">Pyrenophora teres f. teres</name>
    <dbReference type="NCBI Taxonomy" id="97479"/>
    <lineage>
        <taxon>Eukaryota</taxon>
        <taxon>Fungi</taxon>
        <taxon>Dikarya</taxon>
        <taxon>Ascomycota</taxon>
        <taxon>Pezizomycotina</taxon>
        <taxon>Dothideomycetes</taxon>
        <taxon>Pleosporomycetidae</taxon>
        <taxon>Pleosporales</taxon>
        <taxon>Pleosporineae</taxon>
        <taxon>Pleosporaceae</taxon>
        <taxon>Pyrenophora</taxon>
    </lineage>
</organism>
<feature type="domain" description="Rhodopsin" evidence="8">
    <location>
        <begin position="41"/>
        <end position="246"/>
    </location>
</feature>
<evidence type="ECO:0000259" key="8">
    <source>
        <dbReference type="Pfam" id="PF20684"/>
    </source>
</evidence>
<evidence type="ECO:0000256" key="2">
    <source>
        <dbReference type="ARBA" id="ARBA00022692"/>
    </source>
</evidence>
<feature type="transmembrane region" description="Helical" evidence="7">
    <location>
        <begin position="225"/>
        <end position="247"/>
    </location>
</feature>
<dbReference type="Pfam" id="PF20684">
    <property type="entry name" value="Fung_rhodopsin"/>
    <property type="match status" value="1"/>
</dbReference>
<sequence length="570" mass="63981">MITPRHLYNTAPPDRRTRLANNPTLLYSWWCTVFSAVIIAVRLTGRYMRNERLFREDKIMALSIIPLFARMGFVHVVLIYGTNNVDVSELTDPIVIDHREIGSRMVLGARIFYAMFIWMAKFTVSEFLKRLTERFWKKGYEWGLRGIRIFLALTFVMVIISTLAECRPISHYWQVKPDPGPQCRQGYAQLLTMGITDIVTDIFLIAFPIPIIVRSSMPLKRKISLTALFSLSIILVIVTGTRMPLVIGRQGLQQFRTVFASSEILAAAIVANAIILGSFLRDRGVKKPKFKAPSTTDSMERRGSTRRFTDQTCSSDEDLARSLGYRTKPELLEKPSNVPRPAPVADLDLLSSSRQPNAFANNNWNFPDEESSTLQDHESSSITGEDIRDPMPSPRCGRRVSWFDVGGLLDNQTLSSSPTDSVIAHDFATRPRRGSRASNTIMSNGRAFLPQVRRNSRLSQQSEDYEMSVRPTHQLQDLGGLLSEDREQEEAQSNASPYSGSSSVGHSIRYDRTATIHRTSTRSTRASYDVPSLQDAGGLLSGPPPTSIRRTTTRQSRDMPSLQDAGGLLS</sequence>
<reference evidence="9" key="1">
    <citation type="submission" date="2021-02" db="EMBL/GenBank/DDBJ databases">
        <authorList>
            <person name="Syme A R."/>
            <person name="Syme A R."/>
            <person name="Moolhuijzen P."/>
        </authorList>
    </citation>
    <scope>NUCLEOTIDE SEQUENCE</scope>
    <source>
        <strain evidence="9">W1-1</strain>
    </source>
</reference>
<comment type="subcellular location">
    <subcellularLocation>
        <location evidence="1">Membrane</location>
        <topology evidence="1">Multi-pass membrane protein</topology>
    </subcellularLocation>
</comment>
<feature type="transmembrane region" description="Helical" evidence="7">
    <location>
        <begin position="111"/>
        <end position="128"/>
    </location>
</feature>